<evidence type="ECO:0000313" key="7">
    <source>
        <dbReference type="Proteomes" id="UP001652620"/>
    </source>
</evidence>
<comment type="similarity">
    <text evidence="1">Belongs to the DNA/RNA non-specific endonuclease family.</text>
</comment>
<feature type="domain" description="ENPP1-3/EXOG-like endonuclease/phosphodiesterase" evidence="5">
    <location>
        <begin position="135"/>
        <end position="362"/>
    </location>
</feature>
<keyword evidence="3" id="KW-0378">Hydrolase</keyword>
<dbReference type="Proteomes" id="UP001652620">
    <property type="component" value="Chromosome 3"/>
</dbReference>
<reference evidence="8" key="1">
    <citation type="submission" date="2025-08" db="UniProtKB">
        <authorList>
            <consortium name="RefSeq"/>
        </authorList>
    </citation>
    <scope>IDENTIFICATION</scope>
    <source>
        <tissue evidence="8">Adult</tissue>
    </source>
</reference>
<protein>
    <submittedName>
        <fullName evidence="8">Uncharacterized protein LOC105226713 isoform X2</fullName>
    </submittedName>
</protein>
<dbReference type="PANTHER" id="PTHR13966:SF17">
    <property type="entry name" value="ENDONUCLEASE-RELATED"/>
    <property type="match status" value="1"/>
</dbReference>
<sequence length="394" mass="45254">MHNLLQFLSIFLVCSSVYANHCTIRIPEDVPQPAPVIFTNTGLFRPTSAVTTIREYDKITLLCTGRDNKVLALNQEIVILECRNGKFRSMGRPFAFKDMKCKSVPTSQLWQNGTICAEGAGVFYEVGVSLGRNWHPIFKICFNQRDQRTIYSRNLINGFVVKNRVRQDCRPSTFKSDGMNGNLNYLYTKATQRTRFEALFGANQNFINGVSFLARGHIAPFADFIFCYEQYATFYYANVAPEWQVVNAGNWVRVENAVRKIASSKQSDVLVFTGTLGVLQLRNPLTSRDTSIYLGVNQTIAVPKWFYKVVMHRSFAYDIVFITLNNPFARNAVREEFCNNICSRVCYQHKLDCSKFQDTNKGYTFCCELKDFWAKAIRVGRPYYELPDGWSYKN</sequence>
<evidence type="ECO:0000259" key="5">
    <source>
        <dbReference type="SMART" id="SM00477"/>
    </source>
</evidence>
<evidence type="ECO:0000256" key="4">
    <source>
        <dbReference type="SAM" id="SignalP"/>
    </source>
</evidence>
<keyword evidence="3" id="KW-0255">Endonuclease</keyword>
<evidence type="ECO:0000256" key="2">
    <source>
        <dbReference type="ARBA" id="ARBA00022722"/>
    </source>
</evidence>
<gene>
    <name evidence="8" type="primary">LOC105226713</name>
</gene>
<dbReference type="InterPro" id="IPR040255">
    <property type="entry name" value="Non-specific_endonuclease"/>
</dbReference>
<dbReference type="Pfam" id="PF01223">
    <property type="entry name" value="Endonuclease_NS"/>
    <property type="match status" value="1"/>
</dbReference>
<dbReference type="PANTHER" id="PTHR13966">
    <property type="entry name" value="ENDONUCLEASE RELATED"/>
    <property type="match status" value="1"/>
</dbReference>
<dbReference type="RefSeq" id="XP_049307977.1">
    <property type="nucleotide sequence ID" value="XM_049452020.1"/>
</dbReference>
<keyword evidence="7" id="KW-1185">Reference proteome</keyword>
<dbReference type="SMART" id="SM00892">
    <property type="entry name" value="Endonuclease_NS"/>
    <property type="match status" value="1"/>
</dbReference>
<dbReference type="SUPFAM" id="SSF54060">
    <property type="entry name" value="His-Me finger endonucleases"/>
    <property type="match status" value="1"/>
</dbReference>
<feature type="domain" description="DNA/RNA non-specific endonuclease/pyrophosphatase/phosphodiesterase" evidence="6">
    <location>
        <begin position="134"/>
        <end position="372"/>
    </location>
</feature>
<keyword evidence="4" id="KW-0732">Signal</keyword>
<feature type="signal peptide" evidence="4">
    <location>
        <begin position="1"/>
        <end position="19"/>
    </location>
</feature>
<keyword evidence="2" id="KW-0540">Nuclease</keyword>
<dbReference type="InterPro" id="IPR020821">
    <property type="entry name" value="ENPP1-3/EXOG-like_nuc-like"/>
</dbReference>
<evidence type="ECO:0000259" key="6">
    <source>
        <dbReference type="SMART" id="SM00892"/>
    </source>
</evidence>
<evidence type="ECO:0000256" key="3">
    <source>
        <dbReference type="ARBA" id="ARBA00022759"/>
    </source>
</evidence>
<dbReference type="InterPro" id="IPR044929">
    <property type="entry name" value="DNA/RNA_non-sp_Endonuclease_sf"/>
</dbReference>
<proteinExistence type="inferred from homology"/>
<organism evidence="7 8">
    <name type="scientific">Bactrocera dorsalis</name>
    <name type="common">Oriental fruit fly</name>
    <name type="synonym">Dacus dorsalis</name>
    <dbReference type="NCBI Taxonomy" id="27457"/>
    <lineage>
        <taxon>Eukaryota</taxon>
        <taxon>Metazoa</taxon>
        <taxon>Ecdysozoa</taxon>
        <taxon>Arthropoda</taxon>
        <taxon>Hexapoda</taxon>
        <taxon>Insecta</taxon>
        <taxon>Pterygota</taxon>
        <taxon>Neoptera</taxon>
        <taxon>Endopterygota</taxon>
        <taxon>Diptera</taxon>
        <taxon>Brachycera</taxon>
        <taxon>Muscomorpha</taxon>
        <taxon>Tephritoidea</taxon>
        <taxon>Tephritidae</taxon>
        <taxon>Bactrocera</taxon>
        <taxon>Bactrocera</taxon>
    </lineage>
</organism>
<dbReference type="Gene3D" id="3.40.570.10">
    <property type="entry name" value="Extracellular Endonuclease, subunit A"/>
    <property type="match status" value="1"/>
</dbReference>
<dbReference type="InterPro" id="IPR001604">
    <property type="entry name" value="Endo_G_ENPP1-like_dom"/>
</dbReference>
<dbReference type="GeneID" id="105226713"/>
<dbReference type="InterPro" id="IPR044925">
    <property type="entry name" value="His-Me_finger_sf"/>
</dbReference>
<name>A0ABM3JFH2_BACDO</name>
<dbReference type="SMART" id="SM00477">
    <property type="entry name" value="NUC"/>
    <property type="match status" value="1"/>
</dbReference>
<evidence type="ECO:0000313" key="8">
    <source>
        <dbReference type="RefSeq" id="XP_049307977.1"/>
    </source>
</evidence>
<accession>A0ABM3JFH2</accession>
<evidence type="ECO:0000256" key="1">
    <source>
        <dbReference type="ARBA" id="ARBA00010052"/>
    </source>
</evidence>
<feature type="chain" id="PRO_5045978829" evidence="4">
    <location>
        <begin position="20"/>
        <end position="394"/>
    </location>
</feature>